<gene>
    <name evidence="1" type="ORF">Xhom_02898</name>
</gene>
<comment type="caution">
    <text evidence="1">The sequence shown here is derived from an EMBL/GenBank/DDBJ whole genome shotgun (WGS) entry which is preliminary data.</text>
</comment>
<evidence type="ECO:0000313" key="2">
    <source>
        <dbReference type="Proteomes" id="UP000225433"/>
    </source>
</evidence>
<reference evidence="1 2" key="1">
    <citation type="journal article" date="2017" name="Nat. Microbiol.">
        <title>Natural product diversity associated with the nematode symbionts Photorhabdus and Xenorhabdus.</title>
        <authorList>
            <person name="Tobias N.J."/>
            <person name="Wolff H."/>
            <person name="Djahanschiri B."/>
            <person name="Grundmann F."/>
            <person name="Kronenwerth M."/>
            <person name="Shi Y.M."/>
            <person name="Simonyi S."/>
            <person name="Grun P."/>
            <person name="Shapiro-Ilan D."/>
            <person name="Pidot S.J."/>
            <person name="Stinear T.P."/>
            <person name="Ebersberger I."/>
            <person name="Bode H.B."/>
        </authorList>
    </citation>
    <scope>NUCLEOTIDE SEQUENCE [LARGE SCALE GENOMIC DNA]</scope>
    <source>
        <strain evidence="1 2">DSM 17903</strain>
    </source>
</reference>
<dbReference type="Proteomes" id="UP000225433">
    <property type="component" value="Unassembled WGS sequence"/>
</dbReference>
<accession>A0A2G0Q6S5</accession>
<name>A0A2G0Q6S5_XENHO</name>
<organism evidence="1 2">
    <name type="scientific">Xenorhabdus hominickii</name>
    <dbReference type="NCBI Taxonomy" id="351679"/>
    <lineage>
        <taxon>Bacteria</taxon>
        <taxon>Pseudomonadati</taxon>
        <taxon>Pseudomonadota</taxon>
        <taxon>Gammaproteobacteria</taxon>
        <taxon>Enterobacterales</taxon>
        <taxon>Morganellaceae</taxon>
        <taxon>Xenorhabdus</taxon>
    </lineage>
</organism>
<dbReference type="EMBL" id="NJAI01000004">
    <property type="protein sequence ID" value="PHM54930.1"/>
    <property type="molecule type" value="Genomic_DNA"/>
</dbReference>
<protein>
    <submittedName>
        <fullName evidence="1">Uncharacterized protein</fullName>
    </submittedName>
</protein>
<evidence type="ECO:0000313" key="1">
    <source>
        <dbReference type="EMBL" id="PHM54930.1"/>
    </source>
</evidence>
<proteinExistence type="predicted"/>
<dbReference type="AlphaFoldDB" id="A0A2G0Q6S5"/>
<sequence length="38" mass="4560">MDEQAKVNGLKMNSAHYNKIFFIIKMDKKKFLLLKIIF</sequence>